<evidence type="ECO:0000256" key="3">
    <source>
        <dbReference type="ARBA" id="ARBA00023295"/>
    </source>
</evidence>
<accession>A0ABV7EC99</accession>
<dbReference type="InterPro" id="IPR013320">
    <property type="entry name" value="ConA-like_dom_sf"/>
</dbReference>
<dbReference type="Proteomes" id="UP001595456">
    <property type="component" value="Unassembled WGS sequence"/>
</dbReference>
<keyword evidence="2 4" id="KW-0378">Hydrolase</keyword>
<dbReference type="InterPro" id="IPR023296">
    <property type="entry name" value="Glyco_hydro_beta-prop_sf"/>
</dbReference>
<organism evidence="7 8">
    <name type="scientific">Alteraurantiacibacter palmitatis</name>
    <dbReference type="NCBI Taxonomy" id="2054628"/>
    <lineage>
        <taxon>Bacteria</taxon>
        <taxon>Pseudomonadati</taxon>
        <taxon>Pseudomonadota</taxon>
        <taxon>Alphaproteobacteria</taxon>
        <taxon>Sphingomonadales</taxon>
        <taxon>Erythrobacteraceae</taxon>
        <taxon>Alteraurantiacibacter</taxon>
    </lineage>
</organism>
<comment type="similarity">
    <text evidence="1 4">Belongs to the glycosyl hydrolase 43 family.</text>
</comment>
<gene>
    <name evidence="7" type="ORF">ACFODU_15545</name>
</gene>
<evidence type="ECO:0000256" key="4">
    <source>
        <dbReference type="RuleBase" id="RU361187"/>
    </source>
</evidence>
<dbReference type="SUPFAM" id="SSF49899">
    <property type="entry name" value="Concanavalin A-like lectins/glucanases"/>
    <property type="match status" value="1"/>
</dbReference>
<dbReference type="Pfam" id="PF04616">
    <property type="entry name" value="Glyco_hydro_43"/>
    <property type="match status" value="1"/>
</dbReference>
<dbReference type="GO" id="GO:0016787">
    <property type="term" value="F:hydrolase activity"/>
    <property type="evidence" value="ECO:0007669"/>
    <property type="project" value="UniProtKB-KW"/>
</dbReference>
<feature type="signal peptide" evidence="5">
    <location>
        <begin position="1"/>
        <end position="23"/>
    </location>
</feature>
<dbReference type="PANTHER" id="PTHR42812">
    <property type="entry name" value="BETA-XYLOSIDASE"/>
    <property type="match status" value="1"/>
</dbReference>
<dbReference type="SUPFAM" id="SSF75005">
    <property type="entry name" value="Arabinanase/levansucrase/invertase"/>
    <property type="match status" value="1"/>
</dbReference>
<dbReference type="CDD" id="cd18617">
    <property type="entry name" value="GH43_XynB-like"/>
    <property type="match status" value="1"/>
</dbReference>
<reference evidence="8" key="1">
    <citation type="journal article" date="2019" name="Int. J. Syst. Evol. Microbiol.">
        <title>The Global Catalogue of Microorganisms (GCM) 10K type strain sequencing project: providing services to taxonomists for standard genome sequencing and annotation.</title>
        <authorList>
            <consortium name="The Broad Institute Genomics Platform"/>
            <consortium name="The Broad Institute Genome Sequencing Center for Infectious Disease"/>
            <person name="Wu L."/>
            <person name="Ma J."/>
        </authorList>
    </citation>
    <scope>NUCLEOTIDE SEQUENCE [LARGE SCALE GENOMIC DNA]</scope>
    <source>
        <strain evidence="8">KCTC 52607</strain>
    </source>
</reference>
<dbReference type="PANTHER" id="PTHR42812:SF12">
    <property type="entry name" value="BETA-XYLOSIDASE-RELATED"/>
    <property type="match status" value="1"/>
</dbReference>
<name>A0ABV7EC99_9SPHN</name>
<keyword evidence="8" id="KW-1185">Reference proteome</keyword>
<evidence type="ECO:0000256" key="2">
    <source>
        <dbReference type="ARBA" id="ARBA00022801"/>
    </source>
</evidence>
<dbReference type="InterPro" id="IPR041542">
    <property type="entry name" value="GH43_C2"/>
</dbReference>
<dbReference type="Gene3D" id="2.60.120.200">
    <property type="match status" value="1"/>
</dbReference>
<protein>
    <submittedName>
        <fullName evidence="7">Glycoside hydrolase family 43 protein</fullName>
    </submittedName>
</protein>
<feature type="domain" description="Beta-xylosidase C-terminal Concanavalin A-like" evidence="6">
    <location>
        <begin position="381"/>
        <end position="564"/>
    </location>
</feature>
<evidence type="ECO:0000313" key="8">
    <source>
        <dbReference type="Proteomes" id="UP001595456"/>
    </source>
</evidence>
<sequence>MRKRLTGLSIAALAWVLASPAIAQPAGAERIAARVGPTAQFDFLEYRATGEAPATPADSFRNPVLPGFQPDPSIVRVGDDFYLTNSTFSWYPGLPIYHSRDLVNWNLIGHAIDRPGMVDFSGLGTNRALFAPAITYGHGKFWIVNTCIECDNNFVITADRPEGPWSDPVWLPFGGIDPSLYFDEDGTTWITYNDAPAVEPRYEGHRAIWIQQFFPETMTMAEERTLLVDGGVNPAENPIWAEGPHIYKVGDWYYLLTAEGGTADQHSQTIYRSRELTGPYTPGPINPILTQRNMDPNRPDRVEATGHADAVELDDGTWWGVFLATRPFAGQSTLMGRETFLLPMKWEDGWPRFLDPGEYVPAVVKRPNLPRFNGTDWSRYRDDFNGALSGEWIALRTPVAMQQWGVDSSAGQLWVTAGPDAAGSLGRPSFTGRRLRHHEAEVTTRVSFAPGAQGDFAGLLAFMDEGHFLAFGVEGTGQGREMVARLRHDPQHGERGEVVARAPLPGNGAVDLRLNLDGGQANLAFRAAGSRTWQNLGNTLNVEPLSSIHAGLFTGVVIGPYAVAGE</sequence>
<evidence type="ECO:0000256" key="5">
    <source>
        <dbReference type="SAM" id="SignalP"/>
    </source>
</evidence>
<keyword evidence="3 4" id="KW-0326">Glycosidase</keyword>
<proteinExistence type="inferred from homology"/>
<evidence type="ECO:0000256" key="1">
    <source>
        <dbReference type="ARBA" id="ARBA00009865"/>
    </source>
</evidence>
<evidence type="ECO:0000313" key="7">
    <source>
        <dbReference type="EMBL" id="MFC3099211.1"/>
    </source>
</evidence>
<keyword evidence="5" id="KW-0732">Signal</keyword>
<dbReference type="EMBL" id="JBHRST010000022">
    <property type="protein sequence ID" value="MFC3099211.1"/>
    <property type="molecule type" value="Genomic_DNA"/>
</dbReference>
<feature type="chain" id="PRO_5045416199" evidence="5">
    <location>
        <begin position="24"/>
        <end position="566"/>
    </location>
</feature>
<evidence type="ECO:0000259" key="6">
    <source>
        <dbReference type="Pfam" id="PF17851"/>
    </source>
</evidence>
<dbReference type="RefSeq" id="WP_336924320.1">
    <property type="nucleotide sequence ID" value="NZ_JBANRO010000001.1"/>
</dbReference>
<dbReference type="Gene3D" id="2.115.10.20">
    <property type="entry name" value="Glycosyl hydrolase domain, family 43"/>
    <property type="match status" value="1"/>
</dbReference>
<comment type="caution">
    <text evidence="7">The sequence shown here is derived from an EMBL/GenBank/DDBJ whole genome shotgun (WGS) entry which is preliminary data.</text>
</comment>
<dbReference type="InterPro" id="IPR051795">
    <property type="entry name" value="Glycosyl_Hydrlase_43"/>
</dbReference>
<dbReference type="Pfam" id="PF17851">
    <property type="entry name" value="GH43_C2"/>
    <property type="match status" value="1"/>
</dbReference>
<dbReference type="InterPro" id="IPR006710">
    <property type="entry name" value="Glyco_hydro_43"/>
</dbReference>